<comment type="caution">
    <text evidence="1">The sequence shown here is derived from an EMBL/GenBank/DDBJ whole genome shotgun (WGS) entry which is preliminary data.</text>
</comment>
<accession>A0A7X5ZTY7</accession>
<evidence type="ECO:0000313" key="2">
    <source>
        <dbReference type="Proteomes" id="UP000564677"/>
    </source>
</evidence>
<dbReference type="Proteomes" id="UP000564677">
    <property type="component" value="Unassembled WGS sequence"/>
</dbReference>
<organism evidence="1 2">
    <name type="scientific">Sphingomonas leidyi</name>
    <dbReference type="NCBI Taxonomy" id="68569"/>
    <lineage>
        <taxon>Bacteria</taxon>
        <taxon>Pseudomonadati</taxon>
        <taxon>Pseudomonadota</taxon>
        <taxon>Alphaproteobacteria</taxon>
        <taxon>Sphingomonadales</taxon>
        <taxon>Sphingomonadaceae</taxon>
        <taxon>Sphingomonas</taxon>
    </lineage>
</organism>
<reference evidence="1 2" key="1">
    <citation type="submission" date="2020-03" db="EMBL/GenBank/DDBJ databases">
        <title>Genomic Encyclopedia of Type Strains, Phase IV (KMG-IV): sequencing the most valuable type-strain genomes for metagenomic binning, comparative biology and taxonomic classification.</title>
        <authorList>
            <person name="Goeker M."/>
        </authorList>
    </citation>
    <scope>NUCLEOTIDE SEQUENCE [LARGE SCALE GENOMIC DNA]</scope>
    <source>
        <strain evidence="1 2">DSM 4733</strain>
    </source>
</reference>
<evidence type="ECO:0000313" key="1">
    <source>
        <dbReference type="EMBL" id="NIJ63119.1"/>
    </source>
</evidence>
<sequence>MSRGPIRRWRERGGRTVRLVLPFDDIMEFALALLSVRPAELEALGWTFADRKRLLDHFLAAGKVAQGTAPDLLPRLPVELAIPQRDVERLQRFARRELPKAASNAAMLDRVLAALDVASHRGRVPRD</sequence>
<dbReference type="AlphaFoldDB" id="A0A7X5ZTY7"/>
<keyword evidence="2" id="KW-1185">Reference proteome</keyword>
<dbReference type="EMBL" id="JAASQV010000001">
    <property type="protein sequence ID" value="NIJ63119.1"/>
    <property type="molecule type" value="Genomic_DNA"/>
</dbReference>
<name>A0A7X5ZTY7_9SPHN</name>
<dbReference type="RefSeq" id="WP_315590823.1">
    <property type="nucleotide sequence ID" value="NZ_JAASQV010000001.1"/>
</dbReference>
<proteinExistence type="predicted"/>
<gene>
    <name evidence="1" type="ORF">FHR20_000050</name>
</gene>
<protein>
    <submittedName>
        <fullName evidence="1">Uncharacterized protein</fullName>
    </submittedName>
</protein>